<dbReference type="Proteomes" id="UP000077384">
    <property type="component" value="Unassembled WGS sequence"/>
</dbReference>
<feature type="transmembrane region" description="Helical" evidence="1">
    <location>
        <begin position="7"/>
        <end position="26"/>
    </location>
</feature>
<evidence type="ECO:0000313" key="2">
    <source>
        <dbReference type="EMBL" id="OAA93977.1"/>
    </source>
</evidence>
<feature type="transmembrane region" description="Helical" evidence="1">
    <location>
        <begin position="83"/>
        <end position="100"/>
    </location>
</feature>
<proteinExistence type="predicted"/>
<dbReference type="Pfam" id="PF19700">
    <property type="entry name" value="DUF6198"/>
    <property type="match status" value="1"/>
</dbReference>
<gene>
    <name evidence="3" type="ORF">CLCOS_16300</name>
    <name evidence="2" type="ORF">WX73_03887</name>
</gene>
<keyword evidence="1" id="KW-0812">Transmembrane</keyword>
<reference evidence="2 4" key="1">
    <citation type="journal article" date="2015" name="Biotechnol. Bioeng.">
        <title>Genome sequence and phenotypic characterization of Caulobacter segnis.</title>
        <authorList>
            <person name="Patel S."/>
            <person name="Fletcher B."/>
            <person name="Scott D.C."/>
            <person name="Ely B."/>
        </authorList>
    </citation>
    <scope>NUCLEOTIDE SEQUENCE [LARGE SCALE GENOMIC DNA]</scope>
    <source>
        <strain evidence="2 4">PS02</strain>
    </source>
</reference>
<keyword evidence="5" id="KW-1185">Reference proteome</keyword>
<dbReference type="EMBL" id="LITQ01000009">
    <property type="protein sequence ID" value="OAA93977.1"/>
    <property type="molecule type" value="Genomic_DNA"/>
</dbReference>
<evidence type="ECO:0000313" key="4">
    <source>
        <dbReference type="Proteomes" id="UP000077384"/>
    </source>
</evidence>
<keyword evidence="1" id="KW-0472">Membrane</keyword>
<dbReference type="EMBL" id="LROR01000038">
    <property type="protein sequence ID" value="OBR95306.1"/>
    <property type="molecule type" value="Genomic_DNA"/>
</dbReference>
<dbReference type="RefSeq" id="WP_013239200.1">
    <property type="nucleotide sequence ID" value="NZ_LITQ01000009.1"/>
</dbReference>
<name>A0A166TQJ6_9CLOT</name>
<protein>
    <recommendedName>
        <fullName evidence="6">BCR, YitT family</fullName>
    </recommendedName>
</protein>
<evidence type="ECO:0008006" key="6">
    <source>
        <dbReference type="Google" id="ProtNLM"/>
    </source>
</evidence>
<sequence length="226" mass="25486">MSKLKIIIRYFIFITGLFFMGLGISLTTKSNMGTSPINSVPYVLSMIFHLTLGQFTFLLSILFLLTEIIILRKDFPKEQFLQVFVGPFFGLFVDLGMSIFRFVNPNIYIEKIIVLLLGCFALALGVYLQVIANVIINPGEGVVKVIANKTGKKFGNIKIMFDSTLCIIAIVISLFTFGKIKAVREGTIICAVLVGNITKIYSFIFKRFKYKKTKYETESYESSESI</sequence>
<feature type="transmembrane region" description="Helical" evidence="1">
    <location>
        <begin position="186"/>
        <end position="205"/>
    </location>
</feature>
<accession>A0A166TQJ6</accession>
<dbReference type="PANTHER" id="PTHR40078">
    <property type="entry name" value="INTEGRAL MEMBRANE PROTEIN-RELATED"/>
    <property type="match status" value="1"/>
</dbReference>
<dbReference type="PATRIC" id="fig|1705578.3.peg.3962"/>
<evidence type="ECO:0000256" key="1">
    <source>
        <dbReference type="SAM" id="Phobius"/>
    </source>
</evidence>
<comment type="caution">
    <text evidence="2">The sequence shown here is derived from an EMBL/GenBank/DDBJ whole genome shotgun (WGS) entry which is preliminary data.</text>
</comment>
<dbReference type="AlphaFoldDB" id="A0A166TQJ6"/>
<dbReference type="PANTHER" id="PTHR40078:SF1">
    <property type="entry name" value="INTEGRAL MEMBRANE PROTEIN"/>
    <property type="match status" value="1"/>
</dbReference>
<dbReference type="Proteomes" id="UP000093694">
    <property type="component" value="Unassembled WGS sequence"/>
</dbReference>
<organism evidence="2 4">
    <name type="scientific">Clostridium coskatii</name>
    <dbReference type="NCBI Taxonomy" id="1705578"/>
    <lineage>
        <taxon>Bacteria</taxon>
        <taxon>Bacillati</taxon>
        <taxon>Bacillota</taxon>
        <taxon>Clostridia</taxon>
        <taxon>Eubacteriales</taxon>
        <taxon>Clostridiaceae</taxon>
        <taxon>Clostridium</taxon>
    </lineage>
</organism>
<evidence type="ECO:0000313" key="5">
    <source>
        <dbReference type="Proteomes" id="UP000093694"/>
    </source>
</evidence>
<dbReference type="InterPro" id="IPR038750">
    <property type="entry name" value="YczE/YyaS-like"/>
</dbReference>
<reference evidence="3 5" key="2">
    <citation type="journal article" date="2016" name="Front. Microbiol.">
        <title>Industrial Acetogenic Biocatalysts: A Comparative Metabolic and Genomic Analysis.</title>
        <authorList>
            <person name="Bengelsdorf F."/>
            <person name="Poehlein A."/>
            <person name="Sonja S."/>
            <person name="Erz C."/>
            <person name="Hummel T."/>
            <person name="Hoffmeister S."/>
            <person name="Daniel R."/>
            <person name="Durre P."/>
        </authorList>
    </citation>
    <scope>NUCLEOTIDE SEQUENCE [LARGE SCALE GENOMIC DNA]</scope>
    <source>
        <strain evidence="3 5">PTA-10522</strain>
    </source>
</reference>
<keyword evidence="1" id="KW-1133">Transmembrane helix</keyword>
<feature type="transmembrane region" description="Helical" evidence="1">
    <location>
        <begin position="157"/>
        <end position="180"/>
    </location>
</feature>
<feature type="transmembrane region" description="Helical" evidence="1">
    <location>
        <begin position="112"/>
        <end position="136"/>
    </location>
</feature>
<evidence type="ECO:0000313" key="3">
    <source>
        <dbReference type="EMBL" id="OBR95306.1"/>
    </source>
</evidence>
<feature type="transmembrane region" description="Helical" evidence="1">
    <location>
        <begin position="46"/>
        <end position="71"/>
    </location>
</feature>